<dbReference type="GO" id="GO:0008412">
    <property type="term" value="F:4-hydroxybenzoate polyprenyltransferase activity"/>
    <property type="evidence" value="ECO:0007669"/>
    <property type="project" value="UniProtKB-EC"/>
</dbReference>
<evidence type="ECO:0000256" key="12">
    <source>
        <dbReference type="SAM" id="Phobius"/>
    </source>
</evidence>
<dbReference type="InterPro" id="IPR006371">
    <property type="entry name" value="Polyprenyltransferase_UbiA-li"/>
</dbReference>
<reference evidence="14" key="1">
    <citation type="submission" date="2016-04" db="EMBL/GenBank/DDBJ databases">
        <authorList>
            <person name="Chen L."/>
            <person name="Zhuang W."/>
            <person name="Wang G."/>
        </authorList>
    </citation>
    <scope>NUCLEOTIDE SEQUENCE [LARGE SCALE GENOMIC DNA]</scope>
    <source>
        <strain evidence="14">208</strain>
    </source>
</reference>
<gene>
    <name evidence="13" type="ORF">A4R26_17355</name>
</gene>
<evidence type="ECO:0000313" key="13">
    <source>
        <dbReference type="EMBL" id="OQP62947.1"/>
    </source>
</evidence>
<protein>
    <recommendedName>
        <fullName evidence="11">4-hydroxybenzoate polyprenyltransferase</fullName>
        <ecNumber evidence="11">2.5.1.39</ecNumber>
    </recommendedName>
</protein>
<evidence type="ECO:0000256" key="10">
    <source>
        <dbReference type="ARBA" id="ARBA00023136"/>
    </source>
</evidence>
<dbReference type="Proteomes" id="UP000192276">
    <property type="component" value="Unassembled WGS sequence"/>
</dbReference>
<evidence type="ECO:0000256" key="1">
    <source>
        <dbReference type="ARBA" id="ARBA00001946"/>
    </source>
</evidence>
<evidence type="ECO:0000256" key="2">
    <source>
        <dbReference type="ARBA" id="ARBA00004141"/>
    </source>
</evidence>
<dbReference type="NCBIfam" id="TIGR01475">
    <property type="entry name" value="ubiA_other"/>
    <property type="match status" value="1"/>
</dbReference>
<feature type="transmembrane region" description="Helical" evidence="12">
    <location>
        <begin position="162"/>
        <end position="182"/>
    </location>
</feature>
<feature type="transmembrane region" description="Helical" evidence="12">
    <location>
        <begin position="259"/>
        <end position="277"/>
    </location>
</feature>
<dbReference type="STRING" id="550983.A4R26_17355"/>
<evidence type="ECO:0000256" key="9">
    <source>
        <dbReference type="ARBA" id="ARBA00022989"/>
    </source>
</evidence>
<dbReference type="InterPro" id="IPR039653">
    <property type="entry name" value="Prenyltransferase"/>
</dbReference>
<dbReference type="Gene3D" id="1.20.120.1780">
    <property type="entry name" value="UbiA prenyltransferase"/>
    <property type="match status" value="1"/>
</dbReference>
<keyword evidence="7" id="KW-0831">Ubiquinone biosynthesis</keyword>
<comment type="similarity">
    <text evidence="3">Belongs to the UbiA prenyltransferase family.</text>
</comment>
<accession>A0A1V9FX82</accession>
<dbReference type="GO" id="GO:0006744">
    <property type="term" value="P:ubiquinone biosynthetic process"/>
    <property type="evidence" value="ECO:0007669"/>
    <property type="project" value="UniProtKB-KW"/>
</dbReference>
<comment type="caution">
    <text evidence="13">The sequence shown here is derived from an EMBL/GenBank/DDBJ whole genome shotgun (WGS) entry which is preliminary data.</text>
</comment>
<dbReference type="CDD" id="cd13959">
    <property type="entry name" value="PT_UbiA_COQ2"/>
    <property type="match status" value="1"/>
</dbReference>
<dbReference type="EC" id="2.5.1.39" evidence="11"/>
<evidence type="ECO:0000256" key="7">
    <source>
        <dbReference type="ARBA" id="ARBA00022688"/>
    </source>
</evidence>
<evidence type="ECO:0000256" key="5">
    <source>
        <dbReference type="ARBA" id="ARBA00022519"/>
    </source>
</evidence>
<dbReference type="FunFam" id="1.10.357.140:FF:000008">
    <property type="entry name" value="4-hydroxybenzoate octaprenyltransferase"/>
    <property type="match status" value="1"/>
</dbReference>
<feature type="transmembrane region" description="Helical" evidence="12">
    <location>
        <begin position="107"/>
        <end position="128"/>
    </location>
</feature>
<feature type="transmembrane region" description="Helical" evidence="12">
    <location>
        <begin position="66"/>
        <end position="87"/>
    </location>
</feature>
<comment type="cofactor">
    <cofactor evidence="1">
        <name>Mg(2+)</name>
        <dbReference type="ChEBI" id="CHEBI:18420"/>
    </cofactor>
</comment>
<feature type="transmembrane region" description="Helical" evidence="12">
    <location>
        <begin position="289"/>
        <end position="313"/>
    </location>
</feature>
<evidence type="ECO:0000313" key="14">
    <source>
        <dbReference type="Proteomes" id="UP000192276"/>
    </source>
</evidence>
<evidence type="ECO:0000256" key="3">
    <source>
        <dbReference type="ARBA" id="ARBA00005985"/>
    </source>
</evidence>
<keyword evidence="8 12" id="KW-0812">Transmembrane</keyword>
<name>A0A1V9FX82_9BACT</name>
<dbReference type="GO" id="GO:0005886">
    <property type="term" value="C:plasma membrane"/>
    <property type="evidence" value="ECO:0007669"/>
    <property type="project" value="TreeGrafter"/>
</dbReference>
<dbReference type="FunFam" id="1.20.120.1780:FF:000001">
    <property type="entry name" value="4-hydroxybenzoate octaprenyltransferase"/>
    <property type="match status" value="1"/>
</dbReference>
<dbReference type="Pfam" id="PF01040">
    <property type="entry name" value="UbiA"/>
    <property type="match status" value="1"/>
</dbReference>
<keyword evidence="5" id="KW-0997">Cell inner membrane</keyword>
<evidence type="ECO:0000256" key="4">
    <source>
        <dbReference type="ARBA" id="ARBA00022475"/>
    </source>
</evidence>
<keyword evidence="4" id="KW-1003">Cell membrane</keyword>
<dbReference type="OrthoDB" id="9782418at2"/>
<dbReference type="InterPro" id="IPR000537">
    <property type="entry name" value="UbiA_prenyltransferase"/>
</dbReference>
<evidence type="ECO:0000256" key="8">
    <source>
        <dbReference type="ARBA" id="ARBA00022692"/>
    </source>
</evidence>
<dbReference type="Gene3D" id="1.10.357.140">
    <property type="entry name" value="UbiA prenyltransferase"/>
    <property type="match status" value="1"/>
</dbReference>
<dbReference type="PANTHER" id="PTHR11048">
    <property type="entry name" value="PRENYLTRANSFERASES"/>
    <property type="match status" value="1"/>
</dbReference>
<dbReference type="RefSeq" id="WP_081163829.1">
    <property type="nucleotide sequence ID" value="NZ_LWBP01000112.1"/>
</dbReference>
<keyword evidence="10 12" id="KW-0472">Membrane</keyword>
<keyword evidence="6 13" id="KW-0808">Transferase</keyword>
<dbReference type="InterPro" id="IPR044878">
    <property type="entry name" value="UbiA_sf"/>
</dbReference>
<feature type="transmembrane region" description="Helical" evidence="12">
    <location>
        <begin position="188"/>
        <end position="210"/>
    </location>
</feature>
<organism evidence="13 14">
    <name type="scientific">Niastella populi</name>
    <dbReference type="NCBI Taxonomy" id="550983"/>
    <lineage>
        <taxon>Bacteria</taxon>
        <taxon>Pseudomonadati</taxon>
        <taxon>Bacteroidota</taxon>
        <taxon>Chitinophagia</taxon>
        <taxon>Chitinophagales</taxon>
        <taxon>Chitinophagaceae</taxon>
        <taxon>Niastella</taxon>
    </lineage>
</organism>
<keyword evidence="9 12" id="KW-1133">Transmembrane helix</keyword>
<evidence type="ECO:0000256" key="11">
    <source>
        <dbReference type="ARBA" id="ARBA00034524"/>
    </source>
</evidence>
<dbReference type="PANTHER" id="PTHR11048:SF28">
    <property type="entry name" value="4-HYDROXYBENZOATE POLYPRENYLTRANSFERASE, MITOCHONDRIAL"/>
    <property type="match status" value="1"/>
</dbReference>
<feature type="transmembrane region" description="Helical" evidence="12">
    <location>
        <begin position="134"/>
        <end position="155"/>
    </location>
</feature>
<keyword evidence="14" id="KW-1185">Reference proteome</keyword>
<evidence type="ECO:0000256" key="6">
    <source>
        <dbReference type="ARBA" id="ARBA00022679"/>
    </source>
</evidence>
<dbReference type="AlphaFoldDB" id="A0A1V9FX82"/>
<proteinExistence type="inferred from homology"/>
<dbReference type="EMBL" id="LWBP01000112">
    <property type="protein sequence ID" value="OQP62947.1"/>
    <property type="molecule type" value="Genomic_DNA"/>
</dbReference>
<comment type="subcellular location">
    <subcellularLocation>
        <location evidence="2">Membrane</location>
        <topology evidence="2">Multi-pass membrane protein</topology>
    </subcellularLocation>
</comment>
<sequence length="323" mass="36272">MSTVKKYLSLIKFSHTIFAMPFALIGFVLGVFTLMNRGIADAKKAIGEQGEFVNTVFRFTPNYSRLALLFLLVVLCMIFARSAAMAFNRYLDRSFDAQNPRTAIREIPAGILKANNVLWFTIICSVLFIVCTWFINRICFFLSPVALFVILFYSYTKRFTPLCHLVLGLGLSLAPIGAYLAVTGEFALLPILFSLTVIFWVSGFDIIYALQDEEFDKSKQLYSIPAWLGKSKGLRVSEILHVISAACVMAAGIVGELHWLYWIGVAVFVGMLVYQHSIVKPTDLRRVNLAFMTANGIASVVFALFVIADLLLIREIRFIENIN</sequence>